<dbReference type="SUPFAM" id="SSF46689">
    <property type="entry name" value="Homeodomain-like"/>
    <property type="match status" value="1"/>
</dbReference>
<dbReference type="GO" id="GO:0003677">
    <property type="term" value="F:DNA binding"/>
    <property type="evidence" value="ECO:0007669"/>
    <property type="project" value="UniProtKB-UniRule"/>
</dbReference>
<dbReference type="PANTHER" id="PTHR43479">
    <property type="entry name" value="ACREF/ENVCD OPERON REPRESSOR-RELATED"/>
    <property type="match status" value="1"/>
</dbReference>
<dbReference type="PROSITE" id="PS50977">
    <property type="entry name" value="HTH_TETR_2"/>
    <property type="match status" value="1"/>
</dbReference>
<dbReference type="EMBL" id="DVKT01000033">
    <property type="protein sequence ID" value="HIT39214.1"/>
    <property type="molecule type" value="Genomic_DNA"/>
</dbReference>
<evidence type="ECO:0000313" key="5">
    <source>
        <dbReference type="Proteomes" id="UP000886722"/>
    </source>
</evidence>
<dbReference type="InterPro" id="IPR050624">
    <property type="entry name" value="HTH-type_Tx_Regulator"/>
</dbReference>
<reference evidence="4" key="2">
    <citation type="journal article" date="2021" name="PeerJ">
        <title>Extensive microbial diversity within the chicken gut microbiome revealed by metagenomics and culture.</title>
        <authorList>
            <person name="Gilroy R."/>
            <person name="Ravi A."/>
            <person name="Getino M."/>
            <person name="Pursley I."/>
            <person name="Horton D.L."/>
            <person name="Alikhan N.F."/>
            <person name="Baker D."/>
            <person name="Gharbi K."/>
            <person name="Hall N."/>
            <person name="Watson M."/>
            <person name="Adriaenssens E.M."/>
            <person name="Foster-Nyarko E."/>
            <person name="Jarju S."/>
            <person name="Secka A."/>
            <person name="Antonio M."/>
            <person name="Oren A."/>
            <person name="Chaudhuri R.R."/>
            <person name="La Ragione R."/>
            <person name="Hildebrand F."/>
            <person name="Pallen M.J."/>
        </authorList>
    </citation>
    <scope>NUCLEOTIDE SEQUENCE</scope>
    <source>
        <strain evidence="4">21143</strain>
    </source>
</reference>
<reference evidence="4" key="1">
    <citation type="submission" date="2020-10" db="EMBL/GenBank/DDBJ databases">
        <authorList>
            <person name="Gilroy R."/>
        </authorList>
    </citation>
    <scope>NUCLEOTIDE SEQUENCE</scope>
    <source>
        <strain evidence="4">21143</strain>
    </source>
</reference>
<dbReference type="PRINTS" id="PR00455">
    <property type="entry name" value="HTHTETR"/>
</dbReference>
<dbReference type="Gene3D" id="1.10.357.10">
    <property type="entry name" value="Tetracycline Repressor, domain 2"/>
    <property type="match status" value="1"/>
</dbReference>
<evidence type="ECO:0000313" key="4">
    <source>
        <dbReference type="EMBL" id="HIT39214.1"/>
    </source>
</evidence>
<evidence type="ECO:0000256" key="1">
    <source>
        <dbReference type="ARBA" id="ARBA00023125"/>
    </source>
</evidence>
<dbReference type="InterPro" id="IPR001647">
    <property type="entry name" value="HTH_TetR"/>
</dbReference>
<dbReference type="Pfam" id="PF00440">
    <property type="entry name" value="TetR_N"/>
    <property type="match status" value="1"/>
</dbReference>
<evidence type="ECO:0000259" key="3">
    <source>
        <dbReference type="PROSITE" id="PS50977"/>
    </source>
</evidence>
<dbReference type="PANTHER" id="PTHR43479:SF11">
    <property type="entry name" value="ACREF_ENVCD OPERON REPRESSOR-RELATED"/>
    <property type="match status" value="1"/>
</dbReference>
<proteinExistence type="predicted"/>
<gene>
    <name evidence="4" type="ORF">IAD06_04145</name>
</gene>
<accession>A0A9D1GFJ4</accession>
<protein>
    <submittedName>
        <fullName evidence="4">TetR/AcrR family transcriptional regulator</fullName>
    </submittedName>
</protein>
<evidence type="ECO:0000256" key="2">
    <source>
        <dbReference type="PROSITE-ProRule" id="PRU00335"/>
    </source>
</evidence>
<organism evidence="4 5">
    <name type="scientific">Candidatus Caccoplasma intestinavium</name>
    <dbReference type="NCBI Taxonomy" id="2840716"/>
    <lineage>
        <taxon>Bacteria</taxon>
        <taxon>Pseudomonadati</taxon>
        <taxon>Bacteroidota</taxon>
        <taxon>Bacteroidia</taxon>
        <taxon>Bacteroidales</taxon>
        <taxon>Bacteroidaceae</taxon>
        <taxon>Bacteroidaceae incertae sedis</taxon>
        <taxon>Candidatus Caccoplasma</taxon>
    </lineage>
</organism>
<feature type="DNA-binding region" description="H-T-H motif" evidence="2">
    <location>
        <begin position="29"/>
        <end position="48"/>
    </location>
</feature>
<dbReference type="AlphaFoldDB" id="A0A9D1GFJ4"/>
<name>A0A9D1GFJ4_9BACT</name>
<feature type="domain" description="HTH tetR-type" evidence="3">
    <location>
        <begin position="6"/>
        <end position="66"/>
    </location>
</feature>
<dbReference type="Proteomes" id="UP000886722">
    <property type="component" value="Unassembled WGS sequence"/>
</dbReference>
<comment type="caution">
    <text evidence="4">The sequence shown here is derived from an EMBL/GenBank/DDBJ whole genome shotgun (WGS) entry which is preliminary data.</text>
</comment>
<keyword evidence="1 2" id="KW-0238">DNA-binding</keyword>
<dbReference type="InterPro" id="IPR009057">
    <property type="entry name" value="Homeodomain-like_sf"/>
</dbReference>
<sequence length="202" mass="24190">MQISKEHIRKNILQTAQSLFYTKGYAKVPMREIASKSHVSLSNIYNYYDSKEKIFQEIVQPAIDDFNRILDEHHGRSGTDIMEMFSDDYLQNLIKEYLSLNKHRDRLFLLLFRAQGTSLEKFKDDFSDRSTAEVKRYFIRMKQKYPQINIDISDFTIHLHTVWMFTMLEELVMHRKEPQEIEKIVTEYMIFSTTGWKELIKG</sequence>